<keyword evidence="3" id="KW-1185">Reference proteome</keyword>
<evidence type="ECO:0000313" key="3">
    <source>
        <dbReference type="Proteomes" id="UP001589867"/>
    </source>
</evidence>
<name>A0ABV6LUM8_9ACTN</name>
<dbReference type="PANTHER" id="PTHR23159">
    <property type="entry name" value="CENTROSOMAL PROTEIN 2"/>
    <property type="match status" value="1"/>
</dbReference>
<dbReference type="Gene3D" id="3.40.50.300">
    <property type="entry name" value="P-loop containing nucleotide triphosphate hydrolases"/>
    <property type="match status" value="1"/>
</dbReference>
<evidence type="ECO:0000256" key="1">
    <source>
        <dbReference type="SAM" id="Coils"/>
    </source>
</evidence>
<feature type="coiled-coil region" evidence="1">
    <location>
        <begin position="370"/>
        <end position="407"/>
    </location>
</feature>
<protein>
    <recommendedName>
        <fullName evidence="4">ATPase dynein-related AAA domain-containing protein</fullName>
    </recommendedName>
</protein>
<dbReference type="PANTHER" id="PTHR23159:SF60">
    <property type="entry name" value="SPINDLE ASSEMBLY ABNORMAL PROTEIN 4"/>
    <property type="match status" value="1"/>
</dbReference>
<sequence>MVTRNPRGQQKSNQAETLKREIKRAGRDALKIAEREGVVAGPPPEVPDDVPLSAAQEAWLEARRQAELYRKARARLDGESAALDDERRALGDERERVAEADARAKAALHDLATERAALDEARTRREDAERELAAERARLDRRERALNDQASEVEQGRLDAEAGFLEQEREHLRRLREQRGHMLGELEAQRKQLYADLDGHRQELDEQRRRRVAEIDRMRAEAEAELAERRAQVEARVTELKELERQVRAGAENLDDDRAYEREKAQLTVAATLKRLELDRERLQQEYEVVLQRARELEQRIFERDEALRNTGYAAPEALHQRVIHLTAENEQLRQRIASMPGTADRELLEQTLRDHEQCQVVRGRLEFAIAKLRSENNSYVTANAELEELREHRDALQHSVNVHQQMLSDKRAELDDLLSNAHATRPFPGLDELDANAELQTELPVDDTPPDLAKLVEYIQQRILADRTHRRGNTKLAYRDRDIRCLLGGLAMSRLHLLQGISGIGKTTFPKAFAASIGAAYEVIEVQAGWRDRQDLVGHLNAFERRYYETAFTKAIYQAACAAHRNRPFFLILDEMNLAHPEQYFADILSGLENVGAPLRLQLSTHAIQPKAELLVIDKGVHLEVPKNVWFFGTSNQDETTVQFADKTYDRANVIELPTTPPELAERKVEARQPVSHKALMSSFGKAWKDHRATQDAVVRFLRTELASRLADDFGIGWGPRLEQQIRDFAPVVVAAGGDIGEATDHILATRVLRRLQGRYNLRAEKLQDLEKLIEERWPQLGKEGRVVTSPDATKALLDRLIEEKS</sequence>
<proteinExistence type="predicted"/>
<feature type="coiled-coil region" evidence="1">
    <location>
        <begin position="273"/>
        <end position="300"/>
    </location>
</feature>
<dbReference type="Proteomes" id="UP001589867">
    <property type="component" value="Unassembled WGS sequence"/>
</dbReference>
<dbReference type="EMBL" id="JBHLUH010000002">
    <property type="protein sequence ID" value="MFC0526119.1"/>
    <property type="molecule type" value="Genomic_DNA"/>
</dbReference>
<feature type="coiled-coil region" evidence="1">
    <location>
        <begin position="83"/>
        <end position="246"/>
    </location>
</feature>
<evidence type="ECO:0008006" key="4">
    <source>
        <dbReference type="Google" id="ProtNLM"/>
    </source>
</evidence>
<organism evidence="2 3">
    <name type="scientific">Phytohabitans kaempferiae</name>
    <dbReference type="NCBI Taxonomy" id="1620943"/>
    <lineage>
        <taxon>Bacteria</taxon>
        <taxon>Bacillati</taxon>
        <taxon>Actinomycetota</taxon>
        <taxon>Actinomycetes</taxon>
        <taxon>Micromonosporales</taxon>
        <taxon>Micromonosporaceae</taxon>
    </lineage>
</organism>
<dbReference type="RefSeq" id="WP_377243469.1">
    <property type="nucleotide sequence ID" value="NZ_JBHLUH010000002.1"/>
</dbReference>
<dbReference type="InterPro" id="IPR027417">
    <property type="entry name" value="P-loop_NTPase"/>
</dbReference>
<comment type="caution">
    <text evidence="2">The sequence shown here is derived from an EMBL/GenBank/DDBJ whole genome shotgun (WGS) entry which is preliminary data.</text>
</comment>
<reference evidence="2 3" key="1">
    <citation type="submission" date="2024-09" db="EMBL/GenBank/DDBJ databases">
        <authorList>
            <person name="Sun Q."/>
            <person name="Mori K."/>
        </authorList>
    </citation>
    <scope>NUCLEOTIDE SEQUENCE [LARGE SCALE GENOMIC DNA]</scope>
    <source>
        <strain evidence="2 3">TBRC 3947</strain>
    </source>
</reference>
<keyword evidence="1" id="KW-0175">Coiled coil</keyword>
<dbReference type="SUPFAM" id="SSF52540">
    <property type="entry name" value="P-loop containing nucleoside triphosphate hydrolases"/>
    <property type="match status" value="1"/>
</dbReference>
<gene>
    <name evidence="2" type="ORF">ACFFIA_00365</name>
</gene>
<evidence type="ECO:0000313" key="2">
    <source>
        <dbReference type="EMBL" id="MFC0526119.1"/>
    </source>
</evidence>
<accession>A0ABV6LUM8</accession>